<dbReference type="GO" id="GO:0051213">
    <property type="term" value="F:dioxygenase activity"/>
    <property type="evidence" value="ECO:0007669"/>
    <property type="project" value="UniProtKB-KW"/>
</dbReference>
<keyword evidence="6" id="KW-0560">Oxidoreductase</keyword>
<evidence type="ECO:0000256" key="2">
    <source>
        <dbReference type="ARBA" id="ARBA00022723"/>
    </source>
</evidence>
<keyword evidence="1" id="KW-0001">2Fe-2S</keyword>
<keyword evidence="7" id="KW-1185">Reference proteome</keyword>
<dbReference type="GO" id="GO:0046872">
    <property type="term" value="F:metal ion binding"/>
    <property type="evidence" value="ECO:0007669"/>
    <property type="project" value="UniProtKB-KW"/>
</dbReference>
<evidence type="ECO:0000313" key="6">
    <source>
        <dbReference type="EMBL" id="OZM72277.1"/>
    </source>
</evidence>
<dbReference type="OrthoDB" id="147178at2"/>
<dbReference type="RefSeq" id="WP_094863375.1">
    <property type="nucleotide sequence ID" value="NZ_NKYE01000008.1"/>
</dbReference>
<keyword evidence="3" id="KW-0408">Iron</keyword>
<dbReference type="InterPro" id="IPR017941">
    <property type="entry name" value="Rieske_2Fe-2S"/>
</dbReference>
<sequence length="120" mass="12766">MIPVCSVDELPVGESIRITADVPVAIFNADGEIYAIDDTCSHQDASLADGFLEGCFVECPLHAALFDLRTGMPSCLPAKKPVRTHPVFVEDGTIYVHVAAQPVVQPAGQPEFALSQESVA</sequence>
<keyword evidence="4" id="KW-0411">Iron-sulfur</keyword>
<dbReference type="GO" id="GO:0051537">
    <property type="term" value="F:2 iron, 2 sulfur cluster binding"/>
    <property type="evidence" value="ECO:0007669"/>
    <property type="project" value="UniProtKB-KW"/>
</dbReference>
<keyword evidence="6" id="KW-0223">Dioxygenase</keyword>
<evidence type="ECO:0000256" key="1">
    <source>
        <dbReference type="ARBA" id="ARBA00022714"/>
    </source>
</evidence>
<comment type="caution">
    <text evidence="6">The sequence shown here is derived from an EMBL/GenBank/DDBJ whole genome shotgun (WGS) entry which is preliminary data.</text>
</comment>
<evidence type="ECO:0000256" key="4">
    <source>
        <dbReference type="ARBA" id="ARBA00023014"/>
    </source>
</evidence>
<accession>A0A263D3S7</accession>
<proteinExistence type="predicted"/>
<dbReference type="Proteomes" id="UP000242444">
    <property type="component" value="Unassembled WGS sequence"/>
</dbReference>
<evidence type="ECO:0000256" key="3">
    <source>
        <dbReference type="ARBA" id="ARBA00023004"/>
    </source>
</evidence>
<protein>
    <submittedName>
        <fullName evidence="6">Bifunctional 3-phenylpropionate/cinnamic acid dioxygenase ferredoxin subunit</fullName>
    </submittedName>
</protein>
<gene>
    <name evidence="6" type="ORF">CFN78_14750</name>
</gene>
<keyword evidence="2" id="KW-0479">Metal-binding</keyword>
<evidence type="ECO:0000259" key="5">
    <source>
        <dbReference type="PROSITE" id="PS51296"/>
    </source>
</evidence>
<dbReference type="Pfam" id="PF00355">
    <property type="entry name" value="Rieske"/>
    <property type="match status" value="1"/>
</dbReference>
<dbReference type="NCBIfam" id="NF007422">
    <property type="entry name" value="PRK09965.1"/>
    <property type="match status" value="1"/>
</dbReference>
<dbReference type="Gene3D" id="2.102.10.10">
    <property type="entry name" value="Rieske [2Fe-2S] iron-sulphur domain"/>
    <property type="match status" value="1"/>
</dbReference>
<feature type="domain" description="Rieske" evidence="5">
    <location>
        <begin position="2"/>
        <end position="96"/>
    </location>
</feature>
<name>A0A263D3S7_9PSEU</name>
<dbReference type="GO" id="GO:0004497">
    <property type="term" value="F:monooxygenase activity"/>
    <property type="evidence" value="ECO:0007669"/>
    <property type="project" value="UniProtKB-ARBA"/>
</dbReference>
<dbReference type="PROSITE" id="PS51296">
    <property type="entry name" value="RIESKE"/>
    <property type="match status" value="1"/>
</dbReference>
<dbReference type="PANTHER" id="PTHR21496:SF23">
    <property type="entry name" value="3-PHENYLPROPIONATE_CINNAMIC ACID DIOXYGENASE FERREDOXIN SUBUNIT"/>
    <property type="match status" value="1"/>
</dbReference>
<dbReference type="SUPFAM" id="SSF50022">
    <property type="entry name" value="ISP domain"/>
    <property type="match status" value="1"/>
</dbReference>
<dbReference type="PANTHER" id="PTHR21496">
    <property type="entry name" value="FERREDOXIN-RELATED"/>
    <property type="match status" value="1"/>
</dbReference>
<dbReference type="AlphaFoldDB" id="A0A263D3S7"/>
<reference evidence="6 7" key="1">
    <citation type="submission" date="2017-07" db="EMBL/GenBank/DDBJ databases">
        <title>Amycolatopsis antarcticus sp. nov., isolated from the surface of an Antarcticus brown macroalga.</title>
        <authorList>
            <person name="Wang J."/>
            <person name="Leiva S."/>
            <person name="Huang J."/>
            <person name="Huang Y."/>
        </authorList>
    </citation>
    <scope>NUCLEOTIDE SEQUENCE [LARGE SCALE GENOMIC DNA]</scope>
    <source>
        <strain evidence="6 7">AU-G6</strain>
    </source>
</reference>
<dbReference type="InterPro" id="IPR036922">
    <property type="entry name" value="Rieske_2Fe-2S_sf"/>
</dbReference>
<evidence type="ECO:0000313" key="7">
    <source>
        <dbReference type="Proteomes" id="UP000242444"/>
    </source>
</evidence>
<dbReference type="GO" id="GO:0016705">
    <property type="term" value="F:oxidoreductase activity, acting on paired donors, with incorporation or reduction of molecular oxygen"/>
    <property type="evidence" value="ECO:0007669"/>
    <property type="project" value="UniProtKB-ARBA"/>
</dbReference>
<dbReference type="InParanoid" id="A0A263D3S7"/>
<dbReference type="CDD" id="cd03528">
    <property type="entry name" value="Rieske_RO_ferredoxin"/>
    <property type="match status" value="1"/>
</dbReference>
<dbReference type="EMBL" id="NKYE01000008">
    <property type="protein sequence ID" value="OZM72277.1"/>
    <property type="molecule type" value="Genomic_DNA"/>
</dbReference>
<organism evidence="6 7">
    <name type="scientific">Amycolatopsis antarctica</name>
    <dbReference type="NCBI Taxonomy" id="1854586"/>
    <lineage>
        <taxon>Bacteria</taxon>
        <taxon>Bacillati</taxon>
        <taxon>Actinomycetota</taxon>
        <taxon>Actinomycetes</taxon>
        <taxon>Pseudonocardiales</taxon>
        <taxon>Pseudonocardiaceae</taxon>
        <taxon>Amycolatopsis</taxon>
    </lineage>
</organism>